<dbReference type="InterPro" id="IPR003593">
    <property type="entry name" value="AAA+_ATPase"/>
</dbReference>
<dbReference type="PROSITE" id="PS50893">
    <property type="entry name" value="ABC_TRANSPORTER_2"/>
    <property type="match status" value="2"/>
</dbReference>
<dbReference type="PANTHER" id="PTHR24220:SF685">
    <property type="entry name" value="ABC TRANSPORTER RELATED"/>
    <property type="match status" value="1"/>
</dbReference>
<dbReference type="EMBL" id="CP024985">
    <property type="protein sequence ID" value="ATZ28068.1"/>
    <property type="molecule type" value="Genomic_DNA"/>
</dbReference>
<name>A0A2K8PNM0_STRLA</name>
<dbReference type="CDD" id="cd03257">
    <property type="entry name" value="ABC_NikE_OppD_transporters"/>
    <property type="match status" value="2"/>
</dbReference>
<evidence type="ECO:0000256" key="3">
    <source>
        <dbReference type="SAM" id="MobiDB-lite"/>
    </source>
</evidence>
<accession>A0A2K8PNM0</accession>
<dbReference type="InterPro" id="IPR003439">
    <property type="entry name" value="ABC_transporter-like_ATP-bd"/>
</dbReference>
<dbReference type="GO" id="GO:0005524">
    <property type="term" value="F:ATP binding"/>
    <property type="evidence" value="ECO:0007669"/>
    <property type="project" value="UniProtKB-KW"/>
</dbReference>
<evidence type="ECO:0000256" key="1">
    <source>
        <dbReference type="ARBA" id="ARBA00022741"/>
    </source>
</evidence>
<reference evidence="4 5" key="1">
    <citation type="submission" date="2017-11" db="EMBL/GenBank/DDBJ databases">
        <title>Complete genome sequence of Streptomyces lavendulae subsp. lavendulae CCM 3239 (formerly 'Streptomyces aureofaciens CCM 3239'), the producer of the angucycline-type antibiotic auricin.</title>
        <authorList>
            <person name="Busche T."/>
            <person name="Novakova R."/>
            <person name="Al'Dilaimi A."/>
            <person name="Homerova D."/>
            <person name="Feckova L."/>
            <person name="Rezuchova B."/>
            <person name="Mingyar E."/>
            <person name="Csolleiova D."/>
            <person name="Bekeova C."/>
            <person name="Winkler A."/>
            <person name="Sevcikova B."/>
            <person name="Kalinowski J."/>
            <person name="Kormanec J."/>
            <person name="Ruckert C."/>
        </authorList>
    </citation>
    <scope>NUCLEOTIDE SEQUENCE [LARGE SCALE GENOMIC DNA]</scope>
    <source>
        <strain evidence="4 5">CCM 3239</strain>
    </source>
</reference>
<dbReference type="SUPFAM" id="SSF52540">
    <property type="entry name" value="P-loop containing nucleoside triphosphate hydrolases"/>
    <property type="match status" value="2"/>
</dbReference>
<dbReference type="PROSITE" id="PS00211">
    <property type="entry name" value="ABC_TRANSPORTER_1"/>
    <property type="match status" value="2"/>
</dbReference>
<dbReference type="GeneID" id="49387285"/>
<dbReference type="PANTHER" id="PTHR24220">
    <property type="entry name" value="IMPORT ATP-BINDING PROTEIN"/>
    <property type="match status" value="1"/>
</dbReference>
<sequence>MSDLDQSPDASDAPVAEVRGLEIRVPGGPVLLRPVSLTVPAGRITALTGPSGSGKTTLLRALTGHLPEGAAVTAGTLEVLGTEPGSLGAEELRLLRRNRVAYVGQDPGSALNPRMRIRRIVAETATDPGAAAVLALLRECLLPVDDGLPDRRPTAVSGGQQRRVALARALAREPELLLLDEPTAGLDPALRDEIGVLLRHLAAARGLTVVMACHDPELVEACADRVVRLPGPPVPVPESPSVPRPPGPPAAPGPAGSGSGLRARGVGVAFAHRAGRHRALDSVDFDAEPGTATAVVGPSGSGKTTLLRVLAGLHPADSGTLTLDGVPLAATARRRTREHRRRVQLVPQNPLDALNPARTVGSALARPLRLHGGLRGPRSAAEVARLLEQVELPAGFAGRYPAELSGGQRQRVSLARALATAPDVLLCDEITSALDPDTSVAVMELLRRLRTERRMTVVLVSHEPHLVAAYTRTAHLLEAGRLSASGPTEKVLTGL</sequence>
<gene>
    <name evidence="4" type="primary">gsiA2</name>
    <name evidence="4" type="ORF">SLAV_31480</name>
</gene>
<dbReference type="Pfam" id="PF00005">
    <property type="entry name" value="ABC_tran"/>
    <property type="match status" value="2"/>
</dbReference>
<keyword evidence="4" id="KW-0378">Hydrolase</keyword>
<feature type="compositionally biased region" description="Pro residues" evidence="3">
    <location>
        <begin position="233"/>
        <end position="252"/>
    </location>
</feature>
<dbReference type="InterPro" id="IPR017871">
    <property type="entry name" value="ABC_transporter-like_CS"/>
</dbReference>
<dbReference type="GO" id="GO:0005886">
    <property type="term" value="C:plasma membrane"/>
    <property type="evidence" value="ECO:0007669"/>
    <property type="project" value="TreeGrafter"/>
</dbReference>
<keyword evidence="5" id="KW-1185">Reference proteome</keyword>
<keyword evidence="2 4" id="KW-0067">ATP-binding</keyword>
<proteinExistence type="predicted"/>
<dbReference type="InterPro" id="IPR015854">
    <property type="entry name" value="ABC_transpr_LolD-like"/>
</dbReference>
<dbReference type="Proteomes" id="UP000231791">
    <property type="component" value="Chromosome"/>
</dbReference>
<evidence type="ECO:0000313" key="5">
    <source>
        <dbReference type="Proteomes" id="UP000231791"/>
    </source>
</evidence>
<dbReference type="AlphaFoldDB" id="A0A2K8PNM0"/>
<keyword evidence="1" id="KW-0547">Nucleotide-binding</keyword>
<evidence type="ECO:0000256" key="2">
    <source>
        <dbReference type="ARBA" id="ARBA00022840"/>
    </source>
</evidence>
<dbReference type="GO" id="GO:0022857">
    <property type="term" value="F:transmembrane transporter activity"/>
    <property type="evidence" value="ECO:0007669"/>
    <property type="project" value="TreeGrafter"/>
</dbReference>
<dbReference type="RefSeq" id="WP_167456809.1">
    <property type="nucleotide sequence ID" value="NZ_CP024985.1"/>
</dbReference>
<dbReference type="GO" id="GO:0016887">
    <property type="term" value="F:ATP hydrolysis activity"/>
    <property type="evidence" value="ECO:0007669"/>
    <property type="project" value="InterPro"/>
</dbReference>
<dbReference type="InterPro" id="IPR027417">
    <property type="entry name" value="P-loop_NTPase"/>
</dbReference>
<protein>
    <submittedName>
        <fullName evidence="4">Glutathione import ATP-binding protein GsiA</fullName>
        <ecNumber evidence="4">3.6.3.-</ecNumber>
    </submittedName>
</protein>
<dbReference type="KEGG" id="slx:SLAV_31480"/>
<feature type="region of interest" description="Disordered" evidence="3">
    <location>
        <begin position="233"/>
        <end position="261"/>
    </location>
</feature>
<dbReference type="Gene3D" id="3.40.50.300">
    <property type="entry name" value="P-loop containing nucleotide triphosphate hydrolases"/>
    <property type="match status" value="2"/>
</dbReference>
<dbReference type="EC" id="3.6.3.-" evidence="4"/>
<evidence type="ECO:0000313" key="4">
    <source>
        <dbReference type="EMBL" id="ATZ28068.1"/>
    </source>
</evidence>
<dbReference type="SMART" id="SM00382">
    <property type="entry name" value="AAA"/>
    <property type="match status" value="2"/>
</dbReference>
<organism evidence="4 5">
    <name type="scientific">Streptomyces lavendulae subsp. lavendulae</name>
    <dbReference type="NCBI Taxonomy" id="58340"/>
    <lineage>
        <taxon>Bacteria</taxon>
        <taxon>Bacillati</taxon>
        <taxon>Actinomycetota</taxon>
        <taxon>Actinomycetes</taxon>
        <taxon>Kitasatosporales</taxon>
        <taxon>Streptomycetaceae</taxon>
        <taxon>Streptomyces</taxon>
    </lineage>
</organism>